<evidence type="ECO:0000256" key="1">
    <source>
        <dbReference type="ARBA" id="ARBA00022679"/>
    </source>
</evidence>
<accession>A0AAW8NXM0</accession>
<dbReference type="PANTHER" id="PTHR43877">
    <property type="entry name" value="AMINOALKYLPHOSPHONATE N-ACETYLTRANSFERASE-RELATED-RELATED"/>
    <property type="match status" value="1"/>
</dbReference>
<dbReference type="AlphaFoldDB" id="A0AAW8NXM0"/>
<sequence length="183" mass="20100">MKAGRPSPDLRCLSRGINMSGQHLESITIRPAARADATVLGSYGAALMSLHNNWDPARFIPAGPTTPDKYASWLASQVVREDVVVLVAEDRNSIIGYVYGALEGADYMALRGPAGVLHDIFVDPQRRREGVGRRLLKQAITRLAEKGAPRIVLSTAYKNKGAQALFDRMGFRATMVEMTKDFR</sequence>
<evidence type="ECO:0000313" key="4">
    <source>
        <dbReference type="EMBL" id="MDR9759442.1"/>
    </source>
</evidence>
<dbReference type="Gene3D" id="3.40.630.30">
    <property type="match status" value="1"/>
</dbReference>
<dbReference type="Proteomes" id="UP001269402">
    <property type="component" value="Unassembled WGS sequence"/>
</dbReference>
<organism evidence="4 5">
    <name type="scientific">Rhizobium redzepovicii</name>
    <dbReference type="NCBI Taxonomy" id="2867518"/>
    <lineage>
        <taxon>Bacteria</taxon>
        <taxon>Pseudomonadati</taxon>
        <taxon>Pseudomonadota</taxon>
        <taxon>Alphaproteobacteria</taxon>
        <taxon>Hyphomicrobiales</taxon>
        <taxon>Rhizobiaceae</taxon>
        <taxon>Rhizobium/Agrobacterium group</taxon>
        <taxon>Rhizobium</taxon>
    </lineage>
</organism>
<evidence type="ECO:0000259" key="3">
    <source>
        <dbReference type="PROSITE" id="PS51186"/>
    </source>
</evidence>
<dbReference type="EMBL" id="JAVLSH010000002">
    <property type="protein sequence ID" value="MDR9759442.1"/>
    <property type="molecule type" value="Genomic_DNA"/>
</dbReference>
<name>A0AAW8NXM0_9HYPH</name>
<dbReference type="PANTHER" id="PTHR43877:SF1">
    <property type="entry name" value="ACETYLTRANSFERASE"/>
    <property type="match status" value="1"/>
</dbReference>
<dbReference type="CDD" id="cd04301">
    <property type="entry name" value="NAT_SF"/>
    <property type="match status" value="1"/>
</dbReference>
<dbReference type="RefSeq" id="WP_310807168.1">
    <property type="nucleotide sequence ID" value="NZ_JAVLSH010000002.1"/>
</dbReference>
<dbReference type="InterPro" id="IPR000182">
    <property type="entry name" value="GNAT_dom"/>
</dbReference>
<keyword evidence="1" id="KW-0808">Transferase</keyword>
<reference evidence="5" key="1">
    <citation type="submission" date="2023-07" db="EMBL/GenBank/DDBJ databases">
        <title>Genomic characterization of faba bean (Vicia faba) microsymbionts in Mexican soils.</title>
        <authorList>
            <person name="Rivera Orduna F.N."/>
            <person name="Guevara-Luna J."/>
            <person name="Yan J."/>
            <person name="Arroyo-Herrera I."/>
            <person name="Li Y."/>
            <person name="Vasquez-Murrieta M.S."/>
            <person name="Wang E.T."/>
        </authorList>
    </citation>
    <scope>NUCLEOTIDE SEQUENCE [LARGE SCALE GENOMIC DNA]</scope>
    <source>
        <strain evidence="5">CH6</strain>
    </source>
</reference>
<protein>
    <submittedName>
        <fullName evidence="4">GNAT family N-acetyltransferase</fullName>
    </submittedName>
</protein>
<keyword evidence="2" id="KW-0012">Acyltransferase</keyword>
<dbReference type="InterPro" id="IPR016181">
    <property type="entry name" value="Acyl_CoA_acyltransferase"/>
</dbReference>
<comment type="caution">
    <text evidence="4">The sequence shown here is derived from an EMBL/GenBank/DDBJ whole genome shotgun (WGS) entry which is preliminary data.</text>
</comment>
<evidence type="ECO:0000313" key="5">
    <source>
        <dbReference type="Proteomes" id="UP001269402"/>
    </source>
</evidence>
<gene>
    <name evidence="4" type="ORF">RJJ37_07315</name>
</gene>
<evidence type="ECO:0000256" key="2">
    <source>
        <dbReference type="ARBA" id="ARBA00023315"/>
    </source>
</evidence>
<dbReference type="Pfam" id="PF00583">
    <property type="entry name" value="Acetyltransf_1"/>
    <property type="match status" value="1"/>
</dbReference>
<feature type="domain" description="N-acetyltransferase" evidence="3">
    <location>
        <begin position="27"/>
        <end position="183"/>
    </location>
</feature>
<dbReference type="SUPFAM" id="SSF55729">
    <property type="entry name" value="Acyl-CoA N-acyltransferases (Nat)"/>
    <property type="match status" value="1"/>
</dbReference>
<dbReference type="InterPro" id="IPR050832">
    <property type="entry name" value="Bact_Acetyltransf"/>
</dbReference>
<proteinExistence type="predicted"/>
<keyword evidence="5" id="KW-1185">Reference proteome</keyword>
<dbReference type="GO" id="GO:0016747">
    <property type="term" value="F:acyltransferase activity, transferring groups other than amino-acyl groups"/>
    <property type="evidence" value="ECO:0007669"/>
    <property type="project" value="InterPro"/>
</dbReference>
<dbReference type="PROSITE" id="PS51186">
    <property type="entry name" value="GNAT"/>
    <property type="match status" value="1"/>
</dbReference>